<feature type="compositionally biased region" description="Polar residues" evidence="1">
    <location>
        <begin position="44"/>
        <end position="54"/>
    </location>
</feature>
<name>A0A411YFU5_9ACTN</name>
<dbReference type="Gene3D" id="3.40.50.12090">
    <property type="match status" value="2"/>
</dbReference>
<feature type="compositionally biased region" description="Pro residues" evidence="1">
    <location>
        <begin position="113"/>
        <end position="123"/>
    </location>
</feature>
<dbReference type="Pfam" id="PF04122">
    <property type="entry name" value="CW_binding_2"/>
    <property type="match status" value="3"/>
</dbReference>
<gene>
    <name evidence="2" type="ORF">ER308_11080</name>
</gene>
<keyword evidence="3" id="KW-1185">Reference proteome</keyword>
<sequence length="517" mass="53112">MIATSTRSSCWRRRCSRRPRARCTGRARAATRRDGRAPGRSGARSCSGSPTASASGCARPTRPRSRPRPRATSASCRSWPPAASASRRRSTTPSPTCSGGRRRSATPVAGAPVRPPPTSPSSTPPHAACRTRDSDPGDVGRLSLALMESTAPTDEPTPETEPDSGLGDHLRIPLGIIAVGAVLLGVALFAQTPEAEVEITRVAGQDRFDTAARLALAAYPDGSDEVVVAAGHGFADALPASGLAGRQNAPVLLVDDEADEVPDVVADAIEELAPTRIHLIGGQGVISAEAAEDLTGPTDADLERYAGDDRFETAALVAEGFAAEEVGSFGGATTVLLVSGRDFADALAAGPLASAGPHPVLLTEPDSLPTAAAEAIDELRAERVVLIGGQAAIDNPVSGALAGLDGVEHLERISGDDRFETAASVARVLDGVPPYRDAERLILTSGTDFADALATGPFAADAGAPLVTVPGELGNAARDVLVARADRLEEVVLVGGTASVPHELEDEIEALILGARE</sequence>
<protein>
    <submittedName>
        <fullName evidence="2">Cell wall-binding repeat-containing protein</fullName>
    </submittedName>
</protein>
<dbReference type="AlphaFoldDB" id="A0A411YFU5"/>
<feature type="region of interest" description="Disordered" evidence="1">
    <location>
        <begin position="148"/>
        <end position="167"/>
    </location>
</feature>
<feature type="compositionally biased region" description="Low complexity" evidence="1">
    <location>
        <begin position="70"/>
        <end position="98"/>
    </location>
</feature>
<dbReference type="InterPro" id="IPR051922">
    <property type="entry name" value="Bact_Sporulation_Assoc"/>
</dbReference>
<reference evidence="2 3" key="1">
    <citation type="submission" date="2019-01" db="EMBL/GenBank/DDBJ databases">
        <title>Egibacter rhizosphaerae EGI 80759T.</title>
        <authorList>
            <person name="Chen D.-D."/>
            <person name="Tian Y."/>
            <person name="Jiao J.-Y."/>
            <person name="Zhang X.-T."/>
            <person name="Zhang Y.-G."/>
            <person name="Zhang Y."/>
            <person name="Xiao M."/>
            <person name="Shu W.-S."/>
            <person name="Li W.-J."/>
        </authorList>
    </citation>
    <scope>NUCLEOTIDE SEQUENCE [LARGE SCALE GENOMIC DNA]</scope>
    <source>
        <strain evidence="2 3">EGI 80759</strain>
    </source>
</reference>
<feature type="compositionally biased region" description="Basic residues" evidence="1">
    <location>
        <begin position="10"/>
        <end position="25"/>
    </location>
</feature>
<dbReference type="EMBL" id="CP036402">
    <property type="protein sequence ID" value="QBI20049.1"/>
    <property type="molecule type" value="Genomic_DNA"/>
</dbReference>
<dbReference type="OrthoDB" id="5143602at2"/>
<dbReference type="GO" id="GO:0030288">
    <property type="term" value="C:outer membrane-bounded periplasmic space"/>
    <property type="evidence" value="ECO:0007669"/>
    <property type="project" value="TreeGrafter"/>
</dbReference>
<evidence type="ECO:0000313" key="2">
    <source>
        <dbReference type="EMBL" id="QBI20049.1"/>
    </source>
</evidence>
<dbReference type="KEGG" id="erz:ER308_11080"/>
<dbReference type="Proteomes" id="UP000291469">
    <property type="component" value="Chromosome"/>
</dbReference>
<dbReference type="InterPro" id="IPR007253">
    <property type="entry name" value="Cell_wall-bd_2"/>
</dbReference>
<feature type="region of interest" description="Disordered" evidence="1">
    <location>
        <begin position="1"/>
        <end position="140"/>
    </location>
</feature>
<dbReference type="PANTHER" id="PTHR30032">
    <property type="entry name" value="N-ACETYLMURAMOYL-L-ALANINE AMIDASE-RELATED"/>
    <property type="match status" value="1"/>
</dbReference>
<accession>A0A411YFU5</accession>
<dbReference type="PANTHER" id="PTHR30032:SF4">
    <property type="entry name" value="AMIDASE ENHANCER"/>
    <property type="match status" value="1"/>
</dbReference>
<evidence type="ECO:0000256" key="1">
    <source>
        <dbReference type="SAM" id="MobiDB-lite"/>
    </source>
</evidence>
<evidence type="ECO:0000313" key="3">
    <source>
        <dbReference type="Proteomes" id="UP000291469"/>
    </source>
</evidence>
<proteinExistence type="predicted"/>
<organism evidence="2 3">
    <name type="scientific">Egibacter rhizosphaerae</name>
    <dbReference type="NCBI Taxonomy" id="1670831"/>
    <lineage>
        <taxon>Bacteria</taxon>
        <taxon>Bacillati</taxon>
        <taxon>Actinomycetota</taxon>
        <taxon>Nitriliruptoria</taxon>
        <taxon>Egibacterales</taxon>
        <taxon>Egibacteraceae</taxon>
        <taxon>Egibacter</taxon>
    </lineage>
</organism>